<name>A0A7W7ZNZ8_9BACT</name>
<sequence length="185" mass="19591">MKEQDGTTLTIGTDSTTKYVDVVPSSLDTIKVNDHIGTAVKGPLNHLIAVEIALVPETMRPGRIGFYPWDSLPDTSGFPPPDRARAHVASGVVAHISRARPEMTDTNMTNGTVSAAESSRIGRTLTVTLVGGTSAEILVSRTAPVVRFIPSRRLALSAGSSVVVWTRPDGKARIVAVGKGIRPPM</sequence>
<accession>A0A7W7ZNZ8</accession>
<organism evidence="1 2">
    <name type="scientific">Granulicella mallensis</name>
    <dbReference type="NCBI Taxonomy" id="940614"/>
    <lineage>
        <taxon>Bacteria</taxon>
        <taxon>Pseudomonadati</taxon>
        <taxon>Acidobacteriota</taxon>
        <taxon>Terriglobia</taxon>
        <taxon>Terriglobales</taxon>
        <taxon>Acidobacteriaceae</taxon>
        <taxon>Granulicella</taxon>
    </lineage>
</organism>
<dbReference type="RefSeq" id="WP_184253246.1">
    <property type="nucleotide sequence ID" value="NZ_JACHIO010000003.1"/>
</dbReference>
<dbReference type="AlphaFoldDB" id="A0A7W7ZNZ8"/>
<evidence type="ECO:0000313" key="2">
    <source>
        <dbReference type="Proteomes" id="UP000584867"/>
    </source>
</evidence>
<dbReference type="EMBL" id="JACHIO010000003">
    <property type="protein sequence ID" value="MBB5062666.1"/>
    <property type="molecule type" value="Genomic_DNA"/>
</dbReference>
<comment type="caution">
    <text evidence="1">The sequence shown here is derived from an EMBL/GenBank/DDBJ whole genome shotgun (WGS) entry which is preliminary data.</text>
</comment>
<reference evidence="1 2" key="1">
    <citation type="submission" date="2020-08" db="EMBL/GenBank/DDBJ databases">
        <title>Genomic Encyclopedia of Type Strains, Phase IV (KMG-V): Genome sequencing to study the core and pangenomes of soil and plant-associated prokaryotes.</title>
        <authorList>
            <person name="Whitman W."/>
        </authorList>
    </citation>
    <scope>NUCLEOTIDE SEQUENCE [LARGE SCALE GENOMIC DNA]</scope>
    <source>
        <strain evidence="1 2">X5P3</strain>
    </source>
</reference>
<protein>
    <submittedName>
        <fullName evidence="1">Uncharacterized protein</fullName>
    </submittedName>
</protein>
<proteinExistence type="predicted"/>
<dbReference type="Proteomes" id="UP000584867">
    <property type="component" value="Unassembled WGS sequence"/>
</dbReference>
<gene>
    <name evidence="1" type="ORF">HDF15_000996</name>
</gene>
<evidence type="ECO:0000313" key="1">
    <source>
        <dbReference type="EMBL" id="MBB5062666.1"/>
    </source>
</evidence>